<keyword evidence="10" id="KW-1185">Reference proteome</keyword>
<accession>A0A8H8BVC8</accession>
<dbReference type="Gene3D" id="1.10.630.10">
    <property type="entry name" value="Cytochrome P450"/>
    <property type="match status" value="1"/>
</dbReference>
<dbReference type="InterPro" id="IPR047146">
    <property type="entry name" value="Cyt_P450_E_CYP52_fungi"/>
</dbReference>
<dbReference type="SUPFAM" id="SSF48264">
    <property type="entry name" value="Cytochrome P450"/>
    <property type="match status" value="1"/>
</dbReference>
<dbReference type="GO" id="GO:0005506">
    <property type="term" value="F:iron ion binding"/>
    <property type="evidence" value="ECO:0007669"/>
    <property type="project" value="InterPro"/>
</dbReference>
<evidence type="ECO:0000256" key="1">
    <source>
        <dbReference type="ARBA" id="ARBA00001971"/>
    </source>
</evidence>
<sequence>MLSEGALNSRLIIAFIAVASIIYRYIVNRRLRLSEEHFAKVNGCLPMETVLPTKWPFALDILKKQWDALPSQRILAFQSQYFDSIGPNMKLGLFGQDGYLTADPTNVESILSTRFDDWCIGSRREGLYPLLGEGIFNQDGSPWKHSREILRRQFARIQYQNLKVFDGHINELISALCSAGNEIVDLQPHFFRFTLATTTDLIFGEPVRTLGEDVQESFTTNFDYASYVSAIRIRLADFHWLYKTRKFKNACAVVKQYAAHFVSQALKDKKDNGDEAMKGRHAFILDLYEGLKDPDLVRDQLVHVLIAGRDTTACLMSWTLLAPHPSDMTCR</sequence>
<dbReference type="GO" id="GO:0016712">
    <property type="term" value="F:oxidoreductase activity, acting on paired donors, with incorporation or reduction of molecular oxygen, reduced flavin or flavoprotein as one donor, and incorporation of one atom of oxygen"/>
    <property type="evidence" value="ECO:0007669"/>
    <property type="project" value="InterPro"/>
</dbReference>
<dbReference type="AlphaFoldDB" id="A0A8H8BVC8"/>
<comment type="cofactor">
    <cofactor evidence="1">
        <name>heme</name>
        <dbReference type="ChEBI" id="CHEBI:30413"/>
    </cofactor>
</comment>
<dbReference type="PANTHER" id="PTHR24287">
    <property type="entry name" value="P450, PUTATIVE (EUROFUNG)-RELATED"/>
    <property type="match status" value="1"/>
</dbReference>
<keyword evidence="6" id="KW-0408">Iron</keyword>
<evidence type="ECO:0000256" key="6">
    <source>
        <dbReference type="ARBA" id="ARBA00023004"/>
    </source>
</evidence>
<evidence type="ECO:0008006" key="11">
    <source>
        <dbReference type="Google" id="ProtNLM"/>
    </source>
</evidence>
<evidence type="ECO:0000256" key="5">
    <source>
        <dbReference type="ARBA" id="ARBA00023002"/>
    </source>
</evidence>
<evidence type="ECO:0000256" key="7">
    <source>
        <dbReference type="ARBA" id="ARBA00023033"/>
    </source>
</evidence>
<keyword evidence="5" id="KW-0560">Oxidoreductase</keyword>
<feature type="transmembrane region" description="Helical" evidence="8">
    <location>
        <begin position="6"/>
        <end position="26"/>
    </location>
</feature>
<dbReference type="PRINTS" id="PR01239">
    <property type="entry name" value="EP450IICYP52"/>
</dbReference>
<organism evidence="9 10">
    <name type="scientific">Cadophora malorum</name>
    <dbReference type="NCBI Taxonomy" id="108018"/>
    <lineage>
        <taxon>Eukaryota</taxon>
        <taxon>Fungi</taxon>
        <taxon>Dikarya</taxon>
        <taxon>Ascomycota</taxon>
        <taxon>Pezizomycotina</taxon>
        <taxon>Leotiomycetes</taxon>
        <taxon>Helotiales</taxon>
        <taxon>Ploettnerulaceae</taxon>
        <taxon>Cadophora</taxon>
    </lineage>
</organism>
<dbReference type="InterPro" id="IPR001128">
    <property type="entry name" value="Cyt_P450"/>
</dbReference>
<dbReference type="InterPro" id="IPR002974">
    <property type="entry name" value="Cyt_P450_E_CYP52_ascomycetes"/>
</dbReference>
<gene>
    <name evidence="9" type="ORF">IFR04_001639</name>
</gene>
<name>A0A8H8BVC8_9HELO</name>
<protein>
    <recommendedName>
        <fullName evidence="11">Cytochrome P450</fullName>
    </recommendedName>
</protein>
<keyword evidence="4" id="KW-0479">Metal-binding</keyword>
<dbReference type="PANTHER" id="PTHR24287:SF1">
    <property type="entry name" value="P450, PUTATIVE (EUROFUNG)-RELATED"/>
    <property type="match status" value="1"/>
</dbReference>
<keyword evidence="3" id="KW-0349">Heme</keyword>
<evidence type="ECO:0000256" key="4">
    <source>
        <dbReference type="ARBA" id="ARBA00022723"/>
    </source>
</evidence>
<comment type="caution">
    <text evidence="9">The sequence shown here is derived from an EMBL/GenBank/DDBJ whole genome shotgun (WGS) entry which is preliminary data.</text>
</comment>
<evidence type="ECO:0000313" key="10">
    <source>
        <dbReference type="Proteomes" id="UP000664132"/>
    </source>
</evidence>
<reference evidence="9" key="1">
    <citation type="submission" date="2021-02" db="EMBL/GenBank/DDBJ databases">
        <title>Genome sequence Cadophora malorum strain M34.</title>
        <authorList>
            <person name="Stefanovic E."/>
            <person name="Vu D."/>
            <person name="Scully C."/>
            <person name="Dijksterhuis J."/>
            <person name="Roader J."/>
            <person name="Houbraken J."/>
        </authorList>
    </citation>
    <scope>NUCLEOTIDE SEQUENCE</scope>
    <source>
        <strain evidence="9">M34</strain>
    </source>
</reference>
<keyword evidence="8" id="KW-0812">Transmembrane</keyword>
<proteinExistence type="inferred from homology"/>
<dbReference type="OrthoDB" id="1470350at2759"/>
<evidence type="ECO:0000256" key="8">
    <source>
        <dbReference type="SAM" id="Phobius"/>
    </source>
</evidence>
<dbReference type="InterPro" id="IPR036396">
    <property type="entry name" value="Cyt_P450_sf"/>
</dbReference>
<keyword evidence="8" id="KW-1133">Transmembrane helix</keyword>
<evidence type="ECO:0000256" key="3">
    <source>
        <dbReference type="ARBA" id="ARBA00022617"/>
    </source>
</evidence>
<dbReference type="Proteomes" id="UP000664132">
    <property type="component" value="Unassembled WGS sequence"/>
</dbReference>
<keyword evidence="7" id="KW-0503">Monooxygenase</keyword>
<comment type="similarity">
    <text evidence="2">Belongs to the cytochrome P450 family.</text>
</comment>
<dbReference type="EMBL" id="JAFJYH010000012">
    <property type="protein sequence ID" value="KAG4425272.1"/>
    <property type="molecule type" value="Genomic_DNA"/>
</dbReference>
<keyword evidence="8" id="KW-0472">Membrane</keyword>
<evidence type="ECO:0000256" key="2">
    <source>
        <dbReference type="ARBA" id="ARBA00010617"/>
    </source>
</evidence>
<dbReference type="GO" id="GO:0020037">
    <property type="term" value="F:heme binding"/>
    <property type="evidence" value="ECO:0007669"/>
    <property type="project" value="InterPro"/>
</dbReference>
<dbReference type="Pfam" id="PF00067">
    <property type="entry name" value="p450"/>
    <property type="match status" value="1"/>
</dbReference>
<evidence type="ECO:0000313" key="9">
    <source>
        <dbReference type="EMBL" id="KAG4425272.1"/>
    </source>
</evidence>